<sequence>MSAKKNHEELVELLQEGKIGFLRFVMDSENADDYLEWCRSHSTDPSDESAEFYVEQTDIEQMDRQVMDDDSYGIWN</sequence>
<dbReference type="AlphaFoldDB" id="A0A016BMD4"/>
<reference evidence="1 2" key="1">
    <citation type="submission" date="2014-02" db="EMBL/GenBank/DDBJ databases">
        <authorList>
            <person name="Sears C."/>
            <person name="Carroll K."/>
            <person name="Sack B.R."/>
            <person name="Qadri F."/>
            <person name="Myers L.L."/>
            <person name="Chung G.-T."/>
            <person name="Escheverria P."/>
            <person name="Fraser C.M."/>
            <person name="Sadzewicz L."/>
            <person name="Shefchek K.A."/>
            <person name="Tallon L."/>
            <person name="Das S.P."/>
            <person name="Daugherty S."/>
            <person name="Mongodin E.F."/>
        </authorList>
    </citation>
    <scope>NUCLEOTIDE SEQUENCE [LARGE SCALE GENOMIC DNA]</scope>
    <source>
        <strain evidence="1 2">2-F-2 #4</strain>
    </source>
</reference>
<gene>
    <name evidence="1" type="ORF">M076_5214</name>
</gene>
<name>A0A016BMD4_BACFG</name>
<dbReference type="PATRIC" id="fig|1339280.3.peg.4938"/>
<dbReference type="EMBL" id="JGDM01000202">
    <property type="protein sequence ID" value="EXZ41681.1"/>
    <property type="molecule type" value="Genomic_DNA"/>
</dbReference>
<comment type="caution">
    <text evidence="1">The sequence shown here is derived from an EMBL/GenBank/DDBJ whole genome shotgun (WGS) entry which is preliminary data.</text>
</comment>
<accession>A0A016BMD4</accession>
<proteinExistence type="predicted"/>
<organism evidence="1 2">
    <name type="scientific">Bacteroides fragilis str. 2-F-2 #4</name>
    <dbReference type="NCBI Taxonomy" id="1339280"/>
    <lineage>
        <taxon>Bacteria</taxon>
        <taxon>Pseudomonadati</taxon>
        <taxon>Bacteroidota</taxon>
        <taxon>Bacteroidia</taxon>
        <taxon>Bacteroidales</taxon>
        <taxon>Bacteroidaceae</taxon>
        <taxon>Bacteroides</taxon>
    </lineage>
</organism>
<dbReference type="RefSeq" id="WP_005815623.1">
    <property type="nucleotide sequence ID" value="NZ_JGDM01000202.1"/>
</dbReference>
<protein>
    <submittedName>
        <fullName evidence="1">Uncharacterized protein</fullName>
    </submittedName>
</protein>
<dbReference type="Proteomes" id="UP000022272">
    <property type="component" value="Unassembled WGS sequence"/>
</dbReference>
<evidence type="ECO:0000313" key="2">
    <source>
        <dbReference type="Proteomes" id="UP000022272"/>
    </source>
</evidence>
<evidence type="ECO:0000313" key="1">
    <source>
        <dbReference type="EMBL" id="EXZ41681.1"/>
    </source>
</evidence>